<reference evidence="2 3" key="1">
    <citation type="journal article" date="2013" name="PLoS Genet.">
        <title>Comparative genome structure, secondary metabolite, and effector coding capacity across Cochliobolus pathogens.</title>
        <authorList>
            <person name="Condon B.J."/>
            <person name="Leng Y."/>
            <person name="Wu D."/>
            <person name="Bushley K.E."/>
            <person name="Ohm R.A."/>
            <person name="Otillar R."/>
            <person name="Martin J."/>
            <person name="Schackwitz W."/>
            <person name="Grimwood J."/>
            <person name="MohdZainudin N."/>
            <person name="Xue C."/>
            <person name="Wang R."/>
            <person name="Manning V.A."/>
            <person name="Dhillon B."/>
            <person name="Tu Z.J."/>
            <person name="Steffenson B.J."/>
            <person name="Salamov A."/>
            <person name="Sun H."/>
            <person name="Lowry S."/>
            <person name="LaButti K."/>
            <person name="Han J."/>
            <person name="Copeland A."/>
            <person name="Lindquist E."/>
            <person name="Barry K."/>
            <person name="Schmutz J."/>
            <person name="Baker S.E."/>
            <person name="Ciuffetti L.M."/>
            <person name="Grigoriev I.V."/>
            <person name="Zhong S."/>
            <person name="Turgeon B.G."/>
        </authorList>
    </citation>
    <scope>NUCLEOTIDE SEQUENCE [LARGE SCALE GENOMIC DNA]</scope>
    <source>
        <strain evidence="2 3">ATCC 44560</strain>
    </source>
</reference>
<dbReference type="Proteomes" id="UP000054032">
    <property type="component" value="Unassembled WGS sequence"/>
</dbReference>
<keyword evidence="3" id="KW-1185">Reference proteome</keyword>
<dbReference type="RefSeq" id="XP_007691997.1">
    <property type="nucleotide sequence ID" value="XM_007693807.1"/>
</dbReference>
<feature type="compositionally biased region" description="Low complexity" evidence="1">
    <location>
        <begin position="1"/>
        <end position="21"/>
    </location>
</feature>
<name>W6YQ33_COCMI</name>
<evidence type="ECO:0000313" key="3">
    <source>
        <dbReference type="Proteomes" id="UP000054032"/>
    </source>
</evidence>
<evidence type="ECO:0008006" key="4">
    <source>
        <dbReference type="Google" id="ProtNLM"/>
    </source>
</evidence>
<evidence type="ECO:0000256" key="1">
    <source>
        <dbReference type="SAM" id="MobiDB-lite"/>
    </source>
</evidence>
<dbReference type="GeneID" id="19118787"/>
<accession>W6YQ33</accession>
<dbReference type="SUPFAM" id="SSF57850">
    <property type="entry name" value="RING/U-box"/>
    <property type="match status" value="1"/>
</dbReference>
<gene>
    <name evidence="2" type="ORF">COCMIDRAFT_106015</name>
</gene>
<organism evidence="2 3">
    <name type="scientific">Bipolaris oryzae ATCC 44560</name>
    <dbReference type="NCBI Taxonomy" id="930090"/>
    <lineage>
        <taxon>Eukaryota</taxon>
        <taxon>Fungi</taxon>
        <taxon>Dikarya</taxon>
        <taxon>Ascomycota</taxon>
        <taxon>Pezizomycotina</taxon>
        <taxon>Dothideomycetes</taxon>
        <taxon>Pleosporomycetidae</taxon>
        <taxon>Pleosporales</taxon>
        <taxon>Pleosporineae</taxon>
        <taxon>Pleosporaceae</taxon>
        <taxon>Bipolaris</taxon>
    </lineage>
</organism>
<feature type="region of interest" description="Disordered" evidence="1">
    <location>
        <begin position="1"/>
        <end position="46"/>
    </location>
</feature>
<dbReference type="EMBL" id="KI964100">
    <property type="protein sequence ID" value="EUC41502.1"/>
    <property type="molecule type" value="Genomic_DNA"/>
</dbReference>
<proteinExistence type="predicted"/>
<protein>
    <recommendedName>
        <fullName evidence="4">RING-type domain-containing protein</fullName>
    </recommendedName>
</protein>
<dbReference type="AlphaFoldDB" id="W6YQ33"/>
<feature type="compositionally biased region" description="Basic and acidic residues" evidence="1">
    <location>
        <begin position="24"/>
        <end position="37"/>
    </location>
</feature>
<evidence type="ECO:0000313" key="2">
    <source>
        <dbReference type="EMBL" id="EUC41502.1"/>
    </source>
</evidence>
<sequence>MPWVGPASGASSPRSPGSISSLDLAREESRGEERERPFFPPPDEDTFPTEKAFLDSLVPVPLETIEPDDRECVFCETRYGMIPGSGPSIPEMPVRLRCNHVFGEQCARRHFGQRLIVEFHLHPLKFLPGTRGNVLISKLYRYAVHKDQDLGGFNLFKGLLQNLHDTRLLVCFFGP</sequence>
<dbReference type="HOGENOM" id="CLU_1578243_0_0_1"/>
<dbReference type="OrthoDB" id="8062037at2759"/>
<dbReference type="KEGG" id="bor:COCMIDRAFT_106015"/>